<keyword evidence="2" id="KW-0472">Membrane</keyword>
<protein>
    <recommendedName>
        <fullName evidence="3">Zinc-ribbon domain-containing protein</fullName>
    </recommendedName>
</protein>
<organism evidence="4 5">
    <name type="scientific">Anaerotignum lactatifermentans</name>
    <dbReference type="NCBI Taxonomy" id="160404"/>
    <lineage>
        <taxon>Bacteria</taxon>
        <taxon>Bacillati</taxon>
        <taxon>Bacillota</taxon>
        <taxon>Clostridia</taxon>
        <taxon>Lachnospirales</taxon>
        <taxon>Anaerotignaceae</taxon>
        <taxon>Anaerotignum</taxon>
    </lineage>
</organism>
<name>A0A1Y3UEB7_9FIRM</name>
<dbReference type="RefSeq" id="WP_087988257.1">
    <property type="nucleotide sequence ID" value="NZ_NFHM01000001.1"/>
</dbReference>
<feature type="region of interest" description="Disordered" evidence="1">
    <location>
        <begin position="26"/>
        <end position="49"/>
    </location>
</feature>
<accession>A0A1Y3UEB7</accession>
<keyword evidence="2" id="KW-1133">Transmembrane helix</keyword>
<comment type="caution">
    <text evidence="4">The sequence shown here is derived from an EMBL/GenBank/DDBJ whole genome shotgun (WGS) entry which is preliminary data.</text>
</comment>
<evidence type="ECO:0000256" key="2">
    <source>
        <dbReference type="SAM" id="Phobius"/>
    </source>
</evidence>
<dbReference type="EMBL" id="NFHM01000001">
    <property type="protein sequence ID" value="OUN45498.1"/>
    <property type="molecule type" value="Genomic_DNA"/>
</dbReference>
<sequence length="463" mass="52213">MEQRTEKICTKCGRILQEDENFCSNCGTPAPQPQSAQSSQNQHTQPPEQKKSGFKMLLIILVVILGGAMLCCLFGDSEDTEPTEQVQVETEEPVESSALDLYQTLRENSNISFYITKKATTFLKDHDGLFPVQSQEEIPADLVDTSITYKHIIKNDSKYGDKLMVLSNVEVSQIFEQSMGDGKYITQLNLTDENFDRYWVFYDGTLDNVFEDDYIDVVGLPLSSGSYENVMKGSTEVIVLAGAYVVPGNTLGSFTAPASVATAAAQPAVQQSEYLSLSETETKNINLFLSNFSETDFMYFDRNDYTREDLILFAVRHNVLNTSKVVGFSEKEDGIKAEDLHKTVQKFFGISLDYPTLENAPETAYGINYDYNQSMYCWDFGLTDTLQIDRVTNLETVQMNDNGEYMIDATIYYVPPELVGDGAYVNVWYRGGYNAEPVAKVSARIVPNGNFYVLRHYEITEWY</sequence>
<gene>
    <name evidence="4" type="ORF">B5G26_00250</name>
</gene>
<dbReference type="AlphaFoldDB" id="A0A1Y3UEB7"/>
<dbReference type="Proteomes" id="UP000195455">
    <property type="component" value="Unassembled WGS sequence"/>
</dbReference>
<dbReference type="InterPro" id="IPR026870">
    <property type="entry name" value="Zinc_ribbon_dom"/>
</dbReference>
<feature type="transmembrane region" description="Helical" evidence="2">
    <location>
        <begin position="56"/>
        <end position="76"/>
    </location>
</feature>
<evidence type="ECO:0000256" key="1">
    <source>
        <dbReference type="SAM" id="MobiDB-lite"/>
    </source>
</evidence>
<evidence type="ECO:0000313" key="5">
    <source>
        <dbReference type="Proteomes" id="UP000195455"/>
    </source>
</evidence>
<evidence type="ECO:0000313" key="4">
    <source>
        <dbReference type="EMBL" id="OUN45498.1"/>
    </source>
</evidence>
<dbReference type="Pfam" id="PF13240">
    <property type="entry name" value="Zn_Ribbon_1"/>
    <property type="match status" value="1"/>
</dbReference>
<feature type="domain" description="Zinc-ribbon" evidence="3">
    <location>
        <begin position="9"/>
        <end position="29"/>
    </location>
</feature>
<proteinExistence type="predicted"/>
<keyword evidence="2" id="KW-0812">Transmembrane</keyword>
<evidence type="ECO:0000259" key="3">
    <source>
        <dbReference type="Pfam" id="PF13240"/>
    </source>
</evidence>
<reference evidence="5" key="1">
    <citation type="submission" date="2017-04" db="EMBL/GenBank/DDBJ databases">
        <title>Function of individual gut microbiota members based on whole genome sequencing of pure cultures obtained from chicken caecum.</title>
        <authorList>
            <person name="Medvecky M."/>
            <person name="Cejkova D."/>
            <person name="Polansky O."/>
            <person name="Karasova D."/>
            <person name="Kubasova T."/>
            <person name="Cizek A."/>
            <person name="Rychlik I."/>
        </authorList>
    </citation>
    <scope>NUCLEOTIDE SEQUENCE [LARGE SCALE GENOMIC DNA]</scope>
    <source>
        <strain evidence="5">An75</strain>
    </source>
</reference>